<reference evidence="2" key="1">
    <citation type="submission" date="2018-01" db="EMBL/GenBank/DDBJ databases">
        <title>An insight into the sialome of Amazonian anophelines.</title>
        <authorList>
            <person name="Ribeiro J.M."/>
            <person name="Scarpassa V."/>
            <person name="Calvo E."/>
        </authorList>
    </citation>
    <scope>NUCLEOTIDE SEQUENCE</scope>
    <source>
        <tissue evidence="2">Salivary glands</tissue>
    </source>
</reference>
<accession>A0A2M3ZVC1</accession>
<dbReference type="AlphaFoldDB" id="A0A2M3ZVC1"/>
<evidence type="ECO:0000256" key="1">
    <source>
        <dbReference type="SAM" id="SignalP"/>
    </source>
</evidence>
<sequence>MRNGTALRLWCPLGAFVCSSSSSSSMHTYKRTCARRPEPVFLAKKVFGNFWTPHPSPLLHIFTHTQREG</sequence>
<keyword evidence="1" id="KW-0732">Signal</keyword>
<evidence type="ECO:0000313" key="2">
    <source>
        <dbReference type="EMBL" id="MBW32338.1"/>
    </source>
</evidence>
<proteinExistence type="predicted"/>
<feature type="chain" id="PRO_5014695093" evidence="1">
    <location>
        <begin position="26"/>
        <end position="69"/>
    </location>
</feature>
<feature type="signal peptide" evidence="1">
    <location>
        <begin position="1"/>
        <end position="25"/>
    </location>
</feature>
<organism evidence="2">
    <name type="scientific">Anopheles braziliensis</name>
    <dbReference type="NCBI Taxonomy" id="58242"/>
    <lineage>
        <taxon>Eukaryota</taxon>
        <taxon>Metazoa</taxon>
        <taxon>Ecdysozoa</taxon>
        <taxon>Arthropoda</taxon>
        <taxon>Hexapoda</taxon>
        <taxon>Insecta</taxon>
        <taxon>Pterygota</taxon>
        <taxon>Neoptera</taxon>
        <taxon>Endopterygota</taxon>
        <taxon>Diptera</taxon>
        <taxon>Nematocera</taxon>
        <taxon>Culicoidea</taxon>
        <taxon>Culicidae</taxon>
        <taxon>Anophelinae</taxon>
        <taxon>Anopheles</taxon>
    </lineage>
</organism>
<dbReference type="EMBL" id="GGFM01011587">
    <property type="protein sequence ID" value="MBW32338.1"/>
    <property type="molecule type" value="Transcribed_RNA"/>
</dbReference>
<name>A0A2M3ZVC1_9DIPT</name>
<protein>
    <submittedName>
        <fullName evidence="2">Putative secreted peptide</fullName>
    </submittedName>
</protein>